<evidence type="ECO:0000256" key="1">
    <source>
        <dbReference type="SAM" id="MobiDB-lite"/>
    </source>
</evidence>
<reference evidence="2 3" key="1">
    <citation type="submission" date="2024-01" db="EMBL/GenBank/DDBJ databases">
        <title>The genomes of 5 underutilized Papilionoideae crops provide insights into root nodulation and disease resistanc.</title>
        <authorList>
            <person name="Jiang F."/>
        </authorList>
    </citation>
    <scope>NUCLEOTIDE SEQUENCE [LARGE SCALE GENOMIC DNA]</scope>
    <source>
        <strain evidence="2">JINMINGXINNONG_FW02</strain>
        <tissue evidence="2">Leaves</tissue>
    </source>
</reference>
<dbReference type="Proteomes" id="UP001374584">
    <property type="component" value="Unassembled WGS sequence"/>
</dbReference>
<proteinExistence type="predicted"/>
<comment type="caution">
    <text evidence="2">The sequence shown here is derived from an EMBL/GenBank/DDBJ whole genome shotgun (WGS) entry which is preliminary data.</text>
</comment>
<evidence type="ECO:0000313" key="2">
    <source>
        <dbReference type="EMBL" id="KAK7332709.1"/>
    </source>
</evidence>
<name>A0AAN9LEF0_PHACN</name>
<evidence type="ECO:0000313" key="3">
    <source>
        <dbReference type="Proteomes" id="UP001374584"/>
    </source>
</evidence>
<sequence length="112" mass="12270">MLGRMTPSLGMQPEHYMQDPQIYQQQKLHQQAIQGQMTLFPEWKNNGMLYHMHSEAALGGVSSGVLPLPAVINDELGGGMQGASEGGYGQGRSAGLEPRHNEMIQGRYETVS</sequence>
<feature type="compositionally biased region" description="Gly residues" evidence="1">
    <location>
        <begin position="80"/>
        <end position="92"/>
    </location>
</feature>
<keyword evidence="3" id="KW-1185">Reference proteome</keyword>
<dbReference type="AlphaFoldDB" id="A0AAN9LEF0"/>
<protein>
    <submittedName>
        <fullName evidence="2">Uncharacterized protein</fullName>
    </submittedName>
</protein>
<dbReference type="EMBL" id="JAYMYR010000011">
    <property type="protein sequence ID" value="KAK7332709.1"/>
    <property type="molecule type" value="Genomic_DNA"/>
</dbReference>
<feature type="region of interest" description="Disordered" evidence="1">
    <location>
        <begin position="80"/>
        <end position="112"/>
    </location>
</feature>
<organism evidence="2 3">
    <name type="scientific">Phaseolus coccineus</name>
    <name type="common">Scarlet runner bean</name>
    <name type="synonym">Phaseolus multiflorus</name>
    <dbReference type="NCBI Taxonomy" id="3886"/>
    <lineage>
        <taxon>Eukaryota</taxon>
        <taxon>Viridiplantae</taxon>
        <taxon>Streptophyta</taxon>
        <taxon>Embryophyta</taxon>
        <taxon>Tracheophyta</taxon>
        <taxon>Spermatophyta</taxon>
        <taxon>Magnoliopsida</taxon>
        <taxon>eudicotyledons</taxon>
        <taxon>Gunneridae</taxon>
        <taxon>Pentapetalae</taxon>
        <taxon>rosids</taxon>
        <taxon>fabids</taxon>
        <taxon>Fabales</taxon>
        <taxon>Fabaceae</taxon>
        <taxon>Papilionoideae</taxon>
        <taxon>50 kb inversion clade</taxon>
        <taxon>NPAAA clade</taxon>
        <taxon>indigoferoid/millettioid clade</taxon>
        <taxon>Phaseoleae</taxon>
        <taxon>Phaseolus</taxon>
    </lineage>
</organism>
<accession>A0AAN9LEF0</accession>
<gene>
    <name evidence="2" type="ORF">VNO80_29464</name>
</gene>